<dbReference type="PRINTS" id="PR00909">
    <property type="entry name" value="SPERMDNBNDNG"/>
</dbReference>
<dbReference type="GO" id="GO:0015846">
    <property type="term" value="P:polyamine transport"/>
    <property type="evidence" value="ECO:0007669"/>
    <property type="project" value="InterPro"/>
</dbReference>
<evidence type="ECO:0000256" key="4">
    <source>
        <dbReference type="ARBA" id="ARBA00022764"/>
    </source>
</evidence>
<accession>A0A1S8D8X2</accession>
<sequence length="373" mass="40420">MRLPVRPRRLALGLLLPLLAALALVPAARAQERVINVYNWTDYIDPKAIERFQAETGIQVRYDVFDSLETLEAKLSAGRSGYDVVVPTSEPTFARLVRAKALRALDRAQIPNFANQDPALLQRVASSDPGNAHGAIYLWGTIGLGLRPEKIRALAPDAPLDSLDLLLRPENAKRIAGCGIAFMDSGIDVIPSVLHWLGKEPNSGAAEDLAAAEKTLLAIRPHVRAIISSGALADALANGEYCAVFGYSGDVIQARVRAEAAGRAEGLTYVQPRQGAQLWFDMLAIPADAPHPEDAQRFIDFLLRPEVIAGVTNQVRYPNAVPASRPYLSQAVLADPNVIPSPETIARTFTVTAPPPAAERARARLWTRFKAGR</sequence>
<evidence type="ECO:0000256" key="6">
    <source>
        <dbReference type="SAM" id="SignalP"/>
    </source>
</evidence>
<reference evidence="7 9" key="1">
    <citation type="submission" date="2016-12" db="EMBL/GenBank/DDBJ databases">
        <title>Draft genome sequence of Roseomonas mucosa strain AU37, isolated from a peripheral intravenous catheter.</title>
        <authorList>
            <person name="Choudhury M.A."/>
            <person name="Sidjabat H.E."/>
            <person name="Wailan A.M."/>
            <person name="Zhang L."/>
            <person name="Marsh N.M."/>
            <person name="Rickard C.M."/>
            <person name="Davies M."/>
            <person name="Mcmillan D.J."/>
        </authorList>
    </citation>
    <scope>NUCLEOTIDE SEQUENCE [LARGE SCALE GENOMIC DNA]</scope>
    <source>
        <strain evidence="7 9">SAVE376</strain>
    </source>
</reference>
<dbReference type="STRING" id="207340.APZ41_002405"/>
<feature type="chain" id="PRO_5033282332" description="Putrescine-binding periplasmic protein" evidence="6">
    <location>
        <begin position="31"/>
        <end position="373"/>
    </location>
</feature>
<feature type="signal peptide" evidence="6">
    <location>
        <begin position="1"/>
        <end position="30"/>
    </location>
</feature>
<comment type="similarity">
    <text evidence="5">Belongs to the bacterial solute-binding protein PotD/PotF family.</text>
</comment>
<dbReference type="GO" id="GO:0019808">
    <property type="term" value="F:polyamine binding"/>
    <property type="evidence" value="ECO:0007669"/>
    <property type="project" value="InterPro"/>
</dbReference>
<protein>
    <recommendedName>
        <fullName evidence="5">Putrescine-binding periplasmic protein</fullName>
    </recommendedName>
</protein>
<evidence type="ECO:0000256" key="3">
    <source>
        <dbReference type="ARBA" id="ARBA00022729"/>
    </source>
</evidence>
<keyword evidence="3 6" id="KW-0732">Signal</keyword>
<dbReference type="Proteomes" id="UP000054844">
    <property type="component" value="Unassembled WGS sequence"/>
</dbReference>
<dbReference type="GeneID" id="99634854"/>
<proteinExistence type="inferred from homology"/>
<keyword evidence="2 5" id="KW-0813">Transport</keyword>
<dbReference type="Pfam" id="PF13416">
    <property type="entry name" value="SBP_bac_8"/>
    <property type="match status" value="1"/>
</dbReference>
<organism evidence="7 9">
    <name type="scientific">Roseomonas mucosa</name>
    <dbReference type="NCBI Taxonomy" id="207340"/>
    <lineage>
        <taxon>Bacteria</taxon>
        <taxon>Pseudomonadati</taxon>
        <taxon>Pseudomonadota</taxon>
        <taxon>Alphaproteobacteria</taxon>
        <taxon>Acetobacterales</taxon>
        <taxon>Roseomonadaceae</taxon>
        <taxon>Roseomonas</taxon>
    </lineage>
</organism>
<dbReference type="InterPro" id="IPR001188">
    <property type="entry name" value="Sperm_putr-bd"/>
</dbReference>
<evidence type="ECO:0000313" key="9">
    <source>
        <dbReference type="Proteomes" id="UP000054844"/>
    </source>
</evidence>
<keyword evidence="4 5" id="KW-0574">Periplasm</keyword>
<comment type="subcellular location">
    <subcellularLocation>
        <location evidence="1 5">Periplasm</location>
    </subcellularLocation>
</comment>
<dbReference type="PANTHER" id="PTHR30222">
    <property type="entry name" value="SPERMIDINE/PUTRESCINE-BINDING PERIPLASMIC PROTEIN"/>
    <property type="match status" value="1"/>
</dbReference>
<dbReference type="OrthoDB" id="9769319at2"/>
<dbReference type="EMBL" id="UGVN01000001">
    <property type="protein sequence ID" value="SUE42093.1"/>
    <property type="molecule type" value="Genomic_DNA"/>
</dbReference>
<reference evidence="8 10" key="2">
    <citation type="submission" date="2018-06" db="EMBL/GenBank/DDBJ databases">
        <authorList>
            <consortium name="Pathogen Informatics"/>
            <person name="Doyle S."/>
        </authorList>
    </citation>
    <scope>NUCLEOTIDE SEQUENCE [LARGE SCALE GENOMIC DNA]</scope>
    <source>
        <strain evidence="8 10">NCTC13291</strain>
    </source>
</reference>
<dbReference type="PANTHER" id="PTHR30222:SF12">
    <property type="entry name" value="NORSPERMIDINE SENSOR"/>
    <property type="match status" value="1"/>
</dbReference>
<dbReference type="EMBL" id="LLWF02000003">
    <property type="protein sequence ID" value="ONH84822.1"/>
    <property type="molecule type" value="Genomic_DNA"/>
</dbReference>
<comment type="function">
    <text evidence="5">Required for the activity of the bacterial periplasmic transport system of putrescine.</text>
</comment>
<dbReference type="AlphaFoldDB" id="A0A1S8D8X2"/>
<dbReference type="InterPro" id="IPR006059">
    <property type="entry name" value="SBP"/>
</dbReference>
<evidence type="ECO:0000313" key="7">
    <source>
        <dbReference type="EMBL" id="ONH84822.1"/>
    </source>
</evidence>
<dbReference type="SUPFAM" id="SSF53850">
    <property type="entry name" value="Periplasmic binding protein-like II"/>
    <property type="match status" value="1"/>
</dbReference>
<gene>
    <name evidence="8" type="primary">potF</name>
    <name evidence="7" type="ORF">APZ41_002405</name>
    <name evidence="8" type="ORF">NCTC13291_03711</name>
</gene>
<evidence type="ECO:0000313" key="8">
    <source>
        <dbReference type="EMBL" id="SUE42093.1"/>
    </source>
</evidence>
<evidence type="ECO:0000256" key="5">
    <source>
        <dbReference type="PIRNR" id="PIRNR019574"/>
    </source>
</evidence>
<dbReference type="Gene3D" id="3.40.190.10">
    <property type="entry name" value="Periplasmic binding protein-like II"/>
    <property type="match status" value="2"/>
</dbReference>
<evidence type="ECO:0000313" key="10">
    <source>
        <dbReference type="Proteomes" id="UP000254919"/>
    </source>
</evidence>
<dbReference type="GO" id="GO:0042597">
    <property type="term" value="C:periplasmic space"/>
    <property type="evidence" value="ECO:0007669"/>
    <property type="project" value="UniProtKB-SubCell"/>
</dbReference>
<dbReference type="PIRSF" id="PIRSF019574">
    <property type="entry name" value="Periplasmic_polyamine_BP"/>
    <property type="match status" value="1"/>
</dbReference>
<keyword evidence="9" id="KW-1185">Reference proteome</keyword>
<evidence type="ECO:0000256" key="1">
    <source>
        <dbReference type="ARBA" id="ARBA00004418"/>
    </source>
</evidence>
<name>A0A1S8D8X2_9PROT</name>
<dbReference type="RefSeq" id="WP_019461602.1">
    <property type="nucleotide sequence ID" value="NZ_AP031462.1"/>
</dbReference>
<dbReference type="Proteomes" id="UP000254919">
    <property type="component" value="Unassembled WGS sequence"/>
</dbReference>
<evidence type="ECO:0000256" key="2">
    <source>
        <dbReference type="ARBA" id="ARBA00022448"/>
    </source>
</evidence>